<dbReference type="AlphaFoldDB" id="A0A7I7XQT1"/>
<protein>
    <submittedName>
        <fullName evidence="1">Uncharacterized protein</fullName>
    </submittedName>
</protein>
<dbReference type="EMBL" id="AP022611">
    <property type="protein sequence ID" value="BBZ31372.1"/>
    <property type="molecule type" value="Genomic_DNA"/>
</dbReference>
<proteinExistence type="predicted"/>
<evidence type="ECO:0000313" key="1">
    <source>
        <dbReference type="EMBL" id="BBZ31372.1"/>
    </source>
</evidence>
<geneLocation type="plasmid" evidence="2">
    <name>pjcm13574 dna</name>
</geneLocation>
<dbReference type="RefSeq" id="WP_163744931.1">
    <property type="nucleotide sequence ID" value="NZ_AP022611.1"/>
</dbReference>
<evidence type="ECO:0000313" key="2">
    <source>
        <dbReference type="Proteomes" id="UP000466517"/>
    </source>
</evidence>
<sequence length="122" mass="13207">MPSSSPRTCTNRLLRDYLVAALRCSVHPLTTTQLRQGAPPVAVPGSAHPLPPTQETIYRLLRCLQNEGAVAAADTATCRRAWVATADPAADREIATLDALFIAPSASAAHRPQKLDPCRRRR</sequence>
<gene>
    <name evidence="1" type="ORF">MMAD_56670</name>
</gene>
<name>A0A7I7XQT1_9MYCO</name>
<keyword evidence="1" id="KW-0614">Plasmid</keyword>
<keyword evidence="2" id="KW-1185">Reference proteome</keyword>
<dbReference type="Proteomes" id="UP000466517">
    <property type="component" value="Plasmid pJCM13574"/>
</dbReference>
<reference evidence="1 2" key="1">
    <citation type="journal article" date="2019" name="Emerg. Microbes Infect.">
        <title>Comprehensive subspecies identification of 175 nontuberculous mycobacteria species based on 7547 genomic profiles.</title>
        <authorList>
            <person name="Matsumoto Y."/>
            <person name="Kinjo T."/>
            <person name="Motooka D."/>
            <person name="Nabeya D."/>
            <person name="Jung N."/>
            <person name="Uechi K."/>
            <person name="Horii T."/>
            <person name="Iida T."/>
            <person name="Fujita J."/>
            <person name="Nakamura S."/>
        </authorList>
    </citation>
    <scope>NUCLEOTIDE SEQUENCE [LARGE SCALE GENOMIC DNA]</scope>
    <source>
        <strain evidence="1 2">JCM 13574</strain>
        <plasmid evidence="2">pjcm13574 dna</plasmid>
    </source>
</reference>
<accession>A0A7I7XQT1</accession>
<dbReference type="KEGG" id="mmag:MMAD_56670"/>
<organism evidence="1 2">
    <name type="scientific">Mycolicibacterium madagascariense</name>
    <dbReference type="NCBI Taxonomy" id="212765"/>
    <lineage>
        <taxon>Bacteria</taxon>
        <taxon>Bacillati</taxon>
        <taxon>Actinomycetota</taxon>
        <taxon>Actinomycetes</taxon>
        <taxon>Mycobacteriales</taxon>
        <taxon>Mycobacteriaceae</taxon>
        <taxon>Mycolicibacterium</taxon>
    </lineage>
</organism>